<gene>
    <name evidence="1" type="ORF">TEA_004986</name>
</gene>
<dbReference type="STRING" id="542762.A0A4S4EDZ3"/>
<sequence>MLVRWFRTCVQSKTNDQIIDPYLVGSIAPECLREFVKISWNCLLDTGTERPSMYDVVGSLNIALLLQQIWHYDIEVGSSSHNDPVKERFCHAYNNVLSYDGAFDTSDPDTGTNGLLIKKI</sequence>
<proteinExistence type="predicted"/>
<protein>
    <recommendedName>
        <fullName evidence="3">Serine-threonine/tyrosine-protein kinase catalytic domain-containing protein</fullName>
    </recommendedName>
</protein>
<dbReference type="AlphaFoldDB" id="A0A4S4EDZ3"/>
<reference evidence="1 2" key="1">
    <citation type="journal article" date="2018" name="Proc. Natl. Acad. Sci. U.S.A.">
        <title>Draft genome sequence of Camellia sinensis var. sinensis provides insights into the evolution of the tea genome and tea quality.</title>
        <authorList>
            <person name="Wei C."/>
            <person name="Yang H."/>
            <person name="Wang S."/>
            <person name="Zhao J."/>
            <person name="Liu C."/>
            <person name="Gao L."/>
            <person name="Xia E."/>
            <person name="Lu Y."/>
            <person name="Tai Y."/>
            <person name="She G."/>
            <person name="Sun J."/>
            <person name="Cao H."/>
            <person name="Tong W."/>
            <person name="Gao Q."/>
            <person name="Li Y."/>
            <person name="Deng W."/>
            <person name="Jiang X."/>
            <person name="Wang W."/>
            <person name="Chen Q."/>
            <person name="Zhang S."/>
            <person name="Li H."/>
            <person name="Wu J."/>
            <person name="Wang P."/>
            <person name="Li P."/>
            <person name="Shi C."/>
            <person name="Zheng F."/>
            <person name="Jian J."/>
            <person name="Huang B."/>
            <person name="Shan D."/>
            <person name="Shi M."/>
            <person name="Fang C."/>
            <person name="Yue Y."/>
            <person name="Li F."/>
            <person name="Li D."/>
            <person name="Wei S."/>
            <person name="Han B."/>
            <person name="Jiang C."/>
            <person name="Yin Y."/>
            <person name="Xia T."/>
            <person name="Zhang Z."/>
            <person name="Bennetzen J.L."/>
            <person name="Zhao S."/>
            <person name="Wan X."/>
        </authorList>
    </citation>
    <scope>NUCLEOTIDE SEQUENCE [LARGE SCALE GENOMIC DNA]</scope>
    <source>
        <strain evidence="2">cv. Shuchazao</strain>
        <tissue evidence="1">Leaf</tissue>
    </source>
</reference>
<accession>A0A4S4EDZ3</accession>
<dbReference type="Proteomes" id="UP000306102">
    <property type="component" value="Unassembled WGS sequence"/>
</dbReference>
<organism evidence="1 2">
    <name type="scientific">Camellia sinensis var. sinensis</name>
    <name type="common">China tea</name>
    <dbReference type="NCBI Taxonomy" id="542762"/>
    <lineage>
        <taxon>Eukaryota</taxon>
        <taxon>Viridiplantae</taxon>
        <taxon>Streptophyta</taxon>
        <taxon>Embryophyta</taxon>
        <taxon>Tracheophyta</taxon>
        <taxon>Spermatophyta</taxon>
        <taxon>Magnoliopsida</taxon>
        <taxon>eudicotyledons</taxon>
        <taxon>Gunneridae</taxon>
        <taxon>Pentapetalae</taxon>
        <taxon>asterids</taxon>
        <taxon>Ericales</taxon>
        <taxon>Theaceae</taxon>
        <taxon>Camellia</taxon>
    </lineage>
</organism>
<dbReference type="Gene3D" id="1.10.510.10">
    <property type="entry name" value="Transferase(Phosphotransferase) domain 1"/>
    <property type="match status" value="1"/>
</dbReference>
<dbReference type="EMBL" id="SDRB02005229">
    <property type="protein sequence ID" value="THG14580.1"/>
    <property type="molecule type" value="Genomic_DNA"/>
</dbReference>
<keyword evidence="2" id="KW-1185">Reference proteome</keyword>
<evidence type="ECO:0000313" key="2">
    <source>
        <dbReference type="Proteomes" id="UP000306102"/>
    </source>
</evidence>
<evidence type="ECO:0008006" key="3">
    <source>
        <dbReference type="Google" id="ProtNLM"/>
    </source>
</evidence>
<evidence type="ECO:0000313" key="1">
    <source>
        <dbReference type="EMBL" id="THG14580.1"/>
    </source>
</evidence>
<comment type="caution">
    <text evidence="1">The sequence shown here is derived from an EMBL/GenBank/DDBJ whole genome shotgun (WGS) entry which is preliminary data.</text>
</comment>
<name>A0A4S4EDZ3_CAMSN</name>